<evidence type="ECO:0000313" key="2">
    <source>
        <dbReference type="EMBL" id="GBP69158.1"/>
    </source>
</evidence>
<reference evidence="2 3" key="1">
    <citation type="journal article" date="2019" name="Commun. Biol.">
        <title>The bagworm genome reveals a unique fibroin gene that provides high tensile strength.</title>
        <authorList>
            <person name="Kono N."/>
            <person name="Nakamura H."/>
            <person name="Ohtoshi R."/>
            <person name="Tomita M."/>
            <person name="Numata K."/>
            <person name="Arakawa K."/>
        </authorList>
    </citation>
    <scope>NUCLEOTIDE SEQUENCE [LARGE SCALE GENOMIC DNA]</scope>
</reference>
<protein>
    <submittedName>
        <fullName evidence="2">Uncharacterized protein</fullName>
    </submittedName>
</protein>
<evidence type="ECO:0000313" key="3">
    <source>
        <dbReference type="Proteomes" id="UP000299102"/>
    </source>
</evidence>
<feature type="compositionally biased region" description="Basic residues" evidence="1">
    <location>
        <begin position="132"/>
        <end position="144"/>
    </location>
</feature>
<evidence type="ECO:0000256" key="1">
    <source>
        <dbReference type="SAM" id="MobiDB-lite"/>
    </source>
</evidence>
<keyword evidence="3" id="KW-1185">Reference proteome</keyword>
<dbReference type="EMBL" id="BGZK01001031">
    <property type="protein sequence ID" value="GBP69158.1"/>
    <property type="molecule type" value="Genomic_DNA"/>
</dbReference>
<name>A0A4C1XZW5_EUMVA</name>
<sequence>MSFDAENGKLTRIYSVMAKTGAHDAILKCRNTGNGHMVDGGYTSSRRKYCERHKMRFTLPSIRSRYLHGGAEPGPQGKDTRDGPRGTGAAGRRLVFQYRVQDCSYISVMKYSRVSPYVKSRWHSRRDEPPARQRRAHPLRASRHHGRLPEVVFAATPPLTAHLQRTLSTRTIAGDVNAVPSFDVDTGDDADDRLAT</sequence>
<accession>A0A4C1XZW5</accession>
<organism evidence="2 3">
    <name type="scientific">Eumeta variegata</name>
    <name type="common">Bagworm moth</name>
    <name type="synonym">Eumeta japonica</name>
    <dbReference type="NCBI Taxonomy" id="151549"/>
    <lineage>
        <taxon>Eukaryota</taxon>
        <taxon>Metazoa</taxon>
        <taxon>Ecdysozoa</taxon>
        <taxon>Arthropoda</taxon>
        <taxon>Hexapoda</taxon>
        <taxon>Insecta</taxon>
        <taxon>Pterygota</taxon>
        <taxon>Neoptera</taxon>
        <taxon>Endopterygota</taxon>
        <taxon>Lepidoptera</taxon>
        <taxon>Glossata</taxon>
        <taxon>Ditrysia</taxon>
        <taxon>Tineoidea</taxon>
        <taxon>Psychidae</taxon>
        <taxon>Oiketicinae</taxon>
        <taxon>Eumeta</taxon>
    </lineage>
</organism>
<gene>
    <name evidence="2" type="ORF">EVAR_47433_1</name>
</gene>
<dbReference type="Proteomes" id="UP000299102">
    <property type="component" value="Unassembled WGS sequence"/>
</dbReference>
<feature type="region of interest" description="Disordered" evidence="1">
    <location>
        <begin position="119"/>
        <end position="144"/>
    </location>
</feature>
<feature type="region of interest" description="Disordered" evidence="1">
    <location>
        <begin position="62"/>
        <end position="88"/>
    </location>
</feature>
<comment type="caution">
    <text evidence="2">The sequence shown here is derived from an EMBL/GenBank/DDBJ whole genome shotgun (WGS) entry which is preliminary data.</text>
</comment>
<proteinExistence type="predicted"/>
<dbReference type="AlphaFoldDB" id="A0A4C1XZW5"/>